<feature type="domain" description="HTH lacI-type" evidence="5">
    <location>
        <begin position="9"/>
        <end position="63"/>
    </location>
</feature>
<evidence type="ECO:0000259" key="6">
    <source>
        <dbReference type="PROSITE" id="PS50943"/>
    </source>
</evidence>
<dbReference type="InterPro" id="IPR010982">
    <property type="entry name" value="Lambda_DNA-bd_dom_sf"/>
</dbReference>
<dbReference type="Gene3D" id="3.40.50.2300">
    <property type="match status" value="2"/>
</dbReference>
<dbReference type="RefSeq" id="WP_045635255.1">
    <property type="nucleotide sequence ID" value="NZ_CP012648.1"/>
</dbReference>
<keyword evidence="3" id="KW-0238">DNA-binding</keyword>
<sequence length="339" mass="38199">MQGKSRTSITMKDVASRAGVSVGTVSRVINNEKGIKKVTLKKVQEAIEELNYIPDNYARGLKTNKSNNIALIIPTIWHPFFSELAYYVEKELLKNQYKLFICNADGDVKNEIEYIQMLEKNKVDGIIAVTYSDVDKYVSSSLPFVSFDRHFSENVSYVTSENYKGGQMAAEELLNRGAKQLAYIGSTNIHENETKQRELGFCEKLMSMGHSVLKLDMSEPLVEPEKQIEKFLLEHSTIDGIFAINDFMAIKVMKVMEKFGKKAPQDYQIIGFDGLRNAADQTYLLSTIAQPLDKIAQASVKLLLQLISKEKAVLSRVLLPVYFAEGGTTKKIQKSLDKK</sequence>
<dbReference type="GO" id="GO:0000976">
    <property type="term" value="F:transcription cis-regulatory region binding"/>
    <property type="evidence" value="ECO:0007669"/>
    <property type="project" value="TreeGrafter"/>
</dbReference>
<keyword evidence="4" id="KW-0804">Transcription</keyword>
<name>A0AB34S864_STRGN</name>
<evidence type="ECO:0000256" key="4">
    <source>
        <dbReference type="ARBA" id="ARBA00023163"/>
    </source>
</evidence>
<dbReference type="AlphaFoldDB" id="A0AB34S864"/>
<organism evidence="7 8">
    <name type="scientific">Streptococcus gordonii</name>
    <dbReference type="NCBI Taxonomy" id="1302"/>
    <lineage>
        <taxon>Bacteria</taxon>
        <taxon>Bacillati</taxon>
        <taxon>Bacillota</taxon>
        <taxon>Bacilli</taxon>
        <taxon>Lactobacillales</taxon>
        <taxon>Streptococcaceae</taxon>
        <taxon>Streptococcus</taxon>
    </lineage>
</organism>
<dbReference type="InterPro" id="IPR001761">
    <property type="entry name" value="Peripla_BP/Lac1_sug-bd_dom"/>
</dbReference>
<dbReference type="Gene3D" id="1.10.260.40">
    <property type="entry name" value="lambda repressor-like DNA-binding domains"/>
    <property type="match status" value="1"/>
</dbReference>
<dbReference type="PANTHER" id="PTHR30146">
    <property type="entry name" value="LACI-RELATED TRANSCRIPTIONAL REPRESSOR"/>
    <property type="match status" value="1"/>
</dbReference>
<protein>
    <submittedName>
        <fullName evidence="7">Sucrose operon repressor</fullName>
    </submittedName>
</protein>
<comment type="caution">
    <text evidence="7">The sequence shown here is derived from an EMBL/GenBank/DDBJ whole genome shotgun (WGS) entry which is preliminary data.</text>
</comment>
<proteinExistence type="predicted"/>
<dbReference type="PROSITE" id="PS50932">
    <property type="entry name" value="HTH_LACI_2"/>
    <property type="match status" value="1"/>
</dbReference>
<dbReference type="InterPro" id="IPR028082">
    <property type="entry name" value="Peripla_BP_I"/>
</dbReference>
<dbReference type="SUPFAM" id="SSF53822">
    <property type="entry name" value="Periplasmic binding protein-like I"/>
    <property type="match status" value="1"/>
</dbReference>
<dbReference type="Proteomes" id="UP000033375">
    <property type="component" value="Unassembled WGS sequence"/>
</dbReference>
<dbReference type="PROSITE" id="PS00356">
    <property type="entry name" value="HTH_LACI_1"/>
    <property type="match status" value="1"/>
</dbReference>
<accession>A0AB34S864</accession>
<evidence type="ECO:0000256" key="3">
    <source>
        <dbReference type="ARBA" id="ARBA00023125"/>
    </source>
</evidence>
<evidence type="ECO:0000256" key="2">
    <source>
        <dbReference type="ARBA" id="ARBA00023015"/>
    </source>
</evidence>
<evidence type="ECO:0000256" key="1">
    <source>
        <dbReference type="ARBA" id="ARBA00022491"/>
    </source>
</evidence>
<dbReference type="SUPFAM" id="SSF47413">
    <property type="entry name" value="lambda repressor-like DNA-binding domains"/>
    <property type="match status" value="1"/>
</dbReference>
<dbReference type="GO" id="GO:0003700">
    <property type="term" value="F:DNA-binding transcription factor activity"/>
    <property type="evidence" value="ECO:0007669"/>
    <property type="project" value="TreeGrafter"/>
</dbReference>
<dbReference type="CDD" id="cd01392">
    <property type="entry name" value="HTH_LacI"/>
    <property type="match status" value="1"/>
</dbReference>
<reference evidence="7 8" key="1">
    <citation type="submission" date="2015-02" db="EMBL/GenBank/DDBJ databases">
        <title>Evolution of amylase-binding proteins of oral streptococcal species.</title>
        <authorList>
            <person name="Haase E.M."/>
        </authorList>
    </citation>
    <scope>NUCLEOTIDE SEQUENCE [LARGE SCALE GENOMIC DNA]</scope>
    <source>
        <strain evidence="8">UB10712</strain>
    </source>
</reference>
<dbReference type="EMBL" id="JYGN01000007">
    <property type="protein sequence ID" value="KJQ63454.1"/>
    <property type="molecule type" value="Genomic_DNA"/>
</dbReference>
<dbReference type="PROSITE" id="PS50943">
    <property type="entry name" value="HTH_CROC1"/>
    <property type="match status" value="1"/>
</dbReference>
<feature type="domain" description="HTH cro/C1-type" evidence="6">
    <location>
        <begin position="9"/>
        <end position="53"/>
    </location>
</feature>
<dbReference type="Pfam" id="PF00532">
    <property type="entry name" value="Peripla_BP_1"/>
    <property type="match status" value="1"/>
</dbReference>
<evidence type="ECO:0000313" key="8">
    <source>
        <dbReference type="Proteomes" id="UP000033375"/>
    </source>
</evidence>
<gene>
    <name evidence="7" type="primary">scrR_3</name>
    <name evidence="7" type="ORF">TZ88_01981</name>
</gene>
<keyword evidence="2" id="KW-0805">Transcription regulation</keyword>
<evidence type="ECO:0000313" key="7">
    <source>
        <dbReference type="EMBL" id="KJQ63454.1"/>
    </source>
</evidence>
<dbReference type="CDD" id="cd06291">
    <property type="entry name" value="PBP1_Qymf-like"/>
    <property type="match status" value="1"/>
</dbReference>
<evidence type="ECO:0000259" key="5">
    <source>
        <dbReference type="PROSITE" id="PS50932"/>
    </source>
</evidence>
<dbReference type="Pfam" id="PF00356">
    <property type="entry name" value="LacI"/>
    <property type="match status" value="1"/>
</dbReference>
<dbReference type="InterPro" id="IPR000843">
    <property type="entry name" value="HTH_LacI"/>
</dbReference>
<dbReference type="SMART" id="SM00354">
    <property type="entry name" value="HTH_LACI"/>
    <property type="match status" value="1"/>
</dbReference>
<dbReference type="PANTHER" id="PTHR30146:SF95">
    <property type="entry name" value="RIBOSE OPERON REPRESSOR"/>
    <property type="match status" value="1"/>
</dbReference>
<keyword evidence="1" id="KW-0678">Repressor</keyword>
<dbReference type="PRINTS" id="PR00036">
    <property type="entry name" value="HTHLACI"/>
</dbReference>
<dbReference type="InterPro" id="IPR001387">
    <property type="entry name" value="Cro/C1-type_HTH"/>
</dbReference>